<evidence type="ECO:0000256" key="2">
    <source>
        <dbReference type="SAM" id="SignalP"/>
    </source>
</evidence>
<reference evidence="3" key="1">
    <citation type="journal article" date="2021" name="PeerJ">
        <title>Extensive microbial diversity within the chicken gut microbiome revealed by metagenomics and culture.</title>
        <authorList>
            <person name="Gilroy R."/>
            <person name="Ravi A."/>
            <person name="Getino M."/>
            <person name="Pursley I."/>
            <person name="Horton D.L."/>
            <person name="Alikhan N.F."/>
            <person name="Baker D."/>
            <person name="Gharbi K."/>
            <person name="Hall N."/>
            <person name="Watson M."/>
            <person name="Adriaenssens E.M."/>
            <person name="Foster-Nyarko E."/>
            <person name="Jarju S."/>
            <person name="Secka A."/>
            <person name="Antonio M."/>
            <person name="Oren A."/>
            <person name="Chaudhuri R.R."/>
            <person name="La Ragione R."/>
            <person name="Hildebrand F."/>
            <person name="Pallen M.J."/>
        </authorList>
    </citation>
    <scope>NUCLEOTIDE SEQUENCE</scope>
    <source>
        <strain evidence="3">ChiGjej4B4-12881</strain>
    </source>
</reference>
<gene>
    <name evidence="3" type="ORF">IAA28_02200</name>
</gene>
<feature type="region of interest" description="Disordered" evidence="1">
    <location>
        <begin position="24"/>
        <end position="91"/>
    </location>
</feature>
<keyword evidence="2" id="KW-0732">Signal</keyword>
<sequence length="204" mass="20726">MKNLKLAAAAGLFALVLAGCGQGAATETTAETAAETTEAAGEETAEEASAEESEETSAEAETDEADGQETSGEAEETEAEDGAEESAAGGYENNFSVDSQAAADFAVQVQAVVASDDLQGLADLTAYPVYVGIGEGQAVESEEDFLALDPAEVFTDELKSAVAAADPEALEPSEAGFVLSDENGKPNIIFGVVDGELAVKGINY</sequence>
<evidence type="ECO:0008006" key="5">
    <source>
        <dbReference type="Google" id="ProtNLM"/>
    </source>
</evidence>
<comment type="caution">
    <text evidence="3">The sequence shown here is derived from an EMBL/GenBank/DDBJ whole genome shotgun (WGS) entry which is preliminary data.</text>
</comment>
<dbReference type="Proteomes" id="UP000886780">
    <property type="component" value="Unassembled WGS sequence"/>
</dbReference>
<organism evidence="3 4">
    <name type="scientific">Candidatus Lachnoclostridium stercoripullorum</name>
    <dbReference type="NCBI Taxonomy" id="2838635"/>
    <lineage>
        <taxon>Bacteria</taxon>
        <taxon>Bacillati</taxon>
        <taxon>Bacillota</taxon>
        <taxon>Clostridia</taxon>
        <taxon>Lachnospirales</taxon>
        <taxon>Lachnospiraceae</taxon>
    </lineage>
</organism>
<dbReference type="PROSITE" id="PS51257">
    <property type="entry name" value="PROKAR_LIPOPROTEIN"/>
    <property type="match status" value="1"/>
</dbReference>
<accession>A0A9D1W2X4</accession>
<protein>
    <recommendedName>
        <fullName evidence="5">Lipoprotein</fullName>
    </recommendedName>
</protein>
<feature type="compositionally biased region" description="Low complexity" evidence="1">
    <location>
        <begin position="24"/>
        <end position="39"/>
    </location>
</feature>
<name>A0A9D1W2X4_9FIRM</name>
<evidence type="ECO:0000313" key="3">
    <source>
        <dbReference type="EMBL" id="HIX51599.1"/>
    </source>
</evidence>
<dbReference type="EMBL" id="DXEU01000038">
    <property type="protein sequence ID" value="HIX51599.1"/>
    <property type="molecule type" value="Genomic_DNA"/>
</dbReference>
<evidence type="ECO:0000256" key="1">
    <source>
        <dbReference type="SAM" id="MobiDB-lite"/>
    </source>
</evidence>
<reference evidence="3" key="2">
    <citation type="submission" date="2021-04" db="EMBL/GenBank/DDBJ databases">
        <authorList>
            <person name="Gilroy R."/>
        </authorList>
    </citation>
    <scope>NUCLEOTIDE SEQUENCE</scope>
    <source>
        <strain evidence="3">ChiGjej4B4-12881</strain>
    </source>
</reference>
<feature type="compositionally biased region" description="Acidic residues" evidence="1">
    <location>
        <begin position="40"/>
        <end position="84"/>
    </location>
</feature>
<feature type="signal peptide" evidence="2">
    <location>
        <begin position="1"/>
        <end position="24"/>
    </location>
</feature>
<dbReference type="AlphaFoldDB" id="A0A9D1W2X4"/>
<proteinExistence type="predicted"/>
<evidence type="ECO:0000313" key="4">
    <source>
        <dbReference type="Proteomes" id="UP000886780"/>
    </source>
</evidence>
<feature type="chain" id="PRO_5039330191" description="Lipoprotein" evidence="2">
    <location>
        <begin position="25"/>
        <end position="204"/>
    </location>
</feature>